<reference evidence="2 3" key="1">
    <citation type="submission" date="2013-06" db="EMBL/GenBank/DDBJ databases">
        <authorList>
            <person name="Weinstock G."/>
            <person name="Sodergren E."/>
            <person name="Lobos E.A."/>
            <person name="Fulton L."/>
            <person name="Fulton R."/>
            <person name="Courtney L."/>
            <person name="Fronick C."/>
            <person name="O'Laughlin M."/>
            <person name="Godfrey J."/>
            <person name="Wilson R.M."/>
            <person name="Miner T."/>
            <person name="Farmer C."/>
            <person name="Delehaunty K."/>
            <person name="Cordes M."/>
            <person name="Minx P."/>
            <person name="Tomlinson C."/>
            <person name="Chen J."/>
            <person name="Wollam A."/>
            <person name="Pepin K.H."/>
            <person name="Bhonagiri V."/>
            <person name="Zhang X."/>
            <person name="Warren W."/>
            <person name="Mitreva M."/>
            <person name="Mardis E.R."/>
            <person name="Wilson R.K."/>
        </authorList>
    </citation>
    <scope>NUCLEOTIDE SEQUENCE [LARGE SCALE GENOMIC DNA]</scope>
    <source>
        <strain evidence="2 3">RP2S-4</strain>
    </source>
</reference>
<dbReference type="Proteomes" id="UP000015750">
    <property type="component" value="Unassembled WGS sequence"/>
</dbReference>
<comment type="caution">
    <text evidence="2">The sequence shown here is derived from an EMBL/GenBank/DDBJ whole genome shotgun (WGS) entry which is preliminary data.</text>
</comment>
<evidence type="ECO:0000259" key="1">
    <source>
        <dbReference type="Pfam" id="PF12674"/>
    </source>
</evidence>
<gene>
    <name evidence="2" type="ORF">D358_01299</name>
</gene>
<evidence type="ECO:0000313" key="3">
    <source>
        <dbReference type="Proteomes" id="UP000015750"/>
    </source>
</evidence>
<organism evidence="2 3">
    <name type="scientific">Enterococcus faecalis RP2S-4</name>
    <dbReference type="NCBI Taxonomy" id="1244145"/>
    <lineage>
        <taxon>Bacteria</taxon>
        <taxon>Bacillati</taxon>
        <taxon>Bacillota</taxon>
        <taxon>Bacilli</taxon>
        <taxon>Lactobacillales</taxon>
        <taxon>Enterococcaceae</taxon>
        <taxon>Enterococcus</taxon>
    </lineage>
</organism>
<proteinExistence type="predicted"/>
<sequence>MLDIGKLCQSCGMPLYLDEAENKEQSNYCSKCYKDGKWMSDESFEEMYQINLKKINHSSMNDFQKYFLNKIYTKEFMRSLERWKKE</sequence>
<name>A0ABC9TM06_ENTFL</name>
<accession>A0ABC9TM06</accession>
<dbReference type="InterPro" id="IPR025868">
    <property type="entry name" value="Zn_ribbon_dom_put"/>
</dbReference>
<protein>
    <recommendedName>
        <fullName evidence="1">Putative zinc ribbon domain-containing protein</fullName>
    </recommendedName>
</protein>
<dbReference type="AlphaFoldDB" id="A0ABC9TM06"/>
<dbReference type="EMBL" id="ATIR01000039">
    <property type="protein sequence ID" value="EPI09084.1"/>
    <property type="molecule type" value="Genomic_DNA"/>
</dbReference>
<evidence type="ECO:0000313" key="2">
    <source>
        <dbReference type="EMBL" id="EPI09084.1"/>
    </source>
</evidence>
<dbReference type="RefSeq" id="WP_016627277.1">
    <property type="nucleotide sequence ID" value="NZ_KE351869.1"/>
</dbReference>
<feature type="domain" description="Putative zinc ribbon" evidence="1">
    <location>
        <begin position="7"/>
        <end position="84"/>
    </location>
</feature>
<dbReference type="Pfam" id="PF12674">
    <property type="entry name" value="Zn_ribbon_2"/>
    <property type="match status" value="1"/>
</dbReference>